<reference evidence="6" key="2">
    <citation type="submission" date="2023-01" db="EMBL/GenBank/DDBJ databases">
        <title>Draft genome sequence of Algimonas ampicilliniresistens strain NBRC 108219.</title>
        <authorList>
            <person name="Sun Q."/>
            <person name="Mori K."/>
        </authorList>
    </citation>
    <scope>NUCLEOTIDE SEQUENCE</scope>
    <source>
        <strain evidence="6">NBRC 108219</strain>
    </source>
</reference>
<evidence type="ECO:0000256" key="1">
    <source>
        <dbReference type="ARBA" id="ARBA00005417"/>
    </source>
</evidence>
<comment type="caution">
    <text evidence="6">The sequence shown here is derived from an EMBL/GenBank/DDBJ whole genome shotgun (WGS) entry which is preliminary data.</text>
</comment>
<keyword evidence="2" id="KW-0813">Transport</keyword>
<dbReference type="InterPro" id="IPR050683">
    <property type="entry name" value="Bact_Polysacc_Export_ATP-bd"/>
</dbReference>
<accession>A0ABQ5VAX5</accession>
<dbReference type="Gene3D" id="2.70.50.60">
    <property type="entry name" value="abc- transporter (atp binding component) like domain"/>
    <property type="match status" value="1"/>
</dbReference>
<gene>
    <name evidence="6" type="ORF">GCM10007853_18520</name>
</gene>
<dbReference type="EMBL" id="BSNK01000002">
    <property type="protein sequence ID" value="GLQ23978.1"/>
    <property type="molecule type" value="Genomic_DNA"/>
</dbReference>
<dbReference type="InterPro" id="IPR003593">
    <property type="entry name" value="AAA+_ATPase"/>
</dbReference>
<dbReference type="Proteomes" id="UP001161391">
    <property type="component" value="Unassembled WGS sequence"/>
</dbReference>
<dbReference type="CDD" id="cd10147">
    <property type="entry name" value="Wzt_C-like"/>
    <property type="match status" value="1"/>
</dbReference>
<protein>
    <submittedName>
        <fullName evidence="6">ABC transporter</fullName>
    </submittedName>
</protein>
<dbReference type="InterPro" id="IPR027417">
    <property type="entry name" value="P-loop_NTPase"/>
</dbReference>
<dbReference type="Pfam" id="PF14524">
    <property type="entry name" value="Wzt_C"/>
    <property type="match status" value="1"/>
</dbReference>
<dbReference type="InterPro" id="IPR029439">
    <property type="entry name" value="Wzt_C"/>
</dbReference>
<keyword evidence="7" id="KW-1185">Reference proteome</keyword>
<dbReference type="InterPro" id="IPR017871">
    <property type="entry name" value="ABC_transporter-like_CS"/>
</dbReference>
<dbReference type="PANTHER" id="PTHR46743:SF2">
    <property type="entry name" value="TEICHOIC ACIDS EXPORT ATP-BINDING PROTEIN TAGH"/>
    <property type="match status" value="1"/>
</dbReference>
<dbReference type="InterPro" id="IPR003439">
    <property type="entry name" value="ABC_transporter-like_ATP-bd"/>
</dbReference>
<evidence type="ECO:0000259" key="5">
    <source>
        <dbReference type="PROSITE" id="PS50893"/>
    </source>
</evidence>
<dbReference type="Pfam" id="PF00005">
    <property type="entry name" value="ABC_tran"/>
    <property type="match status" value="1"/>
</dbReference>
<evidence type="ECO:0000256" key="2">
    <source>
        <dbReference type="ARBA" id="ARBA00022448"/>
    </source>
</evidence>
<dbReference type="SUPFAM" id="SSF52540">
    <property type="entry name" value="P-loop containing nucleoside triphosphate hydrolases"/>
    <property type="match status" value="1"/>
</dbReference>
<dbReference type="PROSITE" id="PS50893">
    <property type="entry name" value="ABC_TRANSPORTER_2"/>
    <property type="match status" value="1"/>
</dbReference>
<dbReference type="PROSITE" id="PS00211">
    <property type="entry name" value="ABC_TRANSPORTER_1"/>
    <property type="match status" value="1"/>
</dbReference>
<dbReference type="CDD" id="cd03220">
    <property type="entry name" value="ABC_KpsT_Wzt"/>
    <property type="match status" value="1"/>
</dbReference>
<keyword evidence="3" id="KW-0547">Nucleotide-binding</keyword>
<dbReference type="SMART" id="SM00382">
    <property type="entry name" value="AAA"/>
    <property type="match status" value="1"/>
</dbReference>
<evidence type="ECO:0000256" key="4">
    <source>
        <dbReference type="ARBA" id="ARBA00022840"/>
    </source>
</evidence>
<dbReference type="PANTHER" id="PTHR46743">
    <property type="entry name" value="TEICHOIC ACIDS EXPORT ATP-BINDING PROTEIN TAGH"/>
    <property type="match status" value="1"/>
</dbReference>
<name>A0ABQ5VAX5_9PROT</name>
<keyword evidence="4" id="KW-0067">ATP-binding</keyword>
<sequence length="446" mass="48598">MPSDLDSAAITVRNVSKNYRLYSRPTQRLAEALFSRKKSYREFRALSDISFDVQPGETLGIVGRNGSGKSTLLQIICGTLQPTSGSTTVRGRIAALLELGAGFNTEFTGRENVYLNATILGMSQKEIDERFPAIEAFAGLGDFIDQPVKSYSSGMFVRLAFATAIHSDPDVLIVDEALAVGDEAFQRKCFARIEHIQASGATVLFVSHAPSSVLQLCSRAILLDDGEMLMDGEPKTVIGQYQRLMNASGELATSVREEILNVSEPSQADNEPAPKAEVEHAPNLDFFDPHLVPQSTVEYDTEGAQIHDMQILNADGQRVNQLAMGQNYTLSYLVSFTEPAENVGFGMLIKSVGGLEIAGATTSRSKHRLLPSVVSGDKRRVRFPFACNLVPGTYFFNGGVTREIDGEMIFMHRILDGAVFKVALSEDVYATGLVDILTGEPQIDNL</sequence>
<comment type="similarity">
    <text evidence="1">Belongs to the ABC transporter superfamily.</text>
</comment>
<evidence type="ECO:0000313" key="6">
    <source>
        <dbReference type="EMBL" id="GLQ23978.1"/>
    </source>
</evidence>
<reference evidence="6" key="1">
    <citation type="journal article" date="2014" name="Int. J. Syst. Evol. Microbiol.">
        <title>Complete genome of a new Firmicutes species belonging to the dominant human colonic microbiota ('Ruminococcus bicirculans') reveals two chromosomes and a selective capacity to utilize plant glucans.</title>
        <authorList>
            <consortium name="NISC Comparative Sequencing Program"/>
            <person name="Wegmann U."/>
            <person name="Louis P."/>
            <person name="Goesmann A."/>
            <person name="Henrissat B."/>
            <person name="Duncan S.H."/>
            <person name="Flint H.J."/>
        </authorList>
    </citation>
    <scope>NUCLEOTIDE SEQUENCE</scope>
    <source>
        <strain evidence="6">NBRC 108219</strain>
    </source>
</reference>
<evidence type="ECO:0000313" key="7">
    <source>
        <dbReference type="Proteomes" id="UP001161391"/>
    </source>
</evidence>
<dbReference type="Gene3D" id="3.40.50.300">
    <property type="entry name" value="P-loop containing nucleotide triphosphate hydrolases"/>
    <property type="match status" value="1"/>
</dbReference>
<organism evidence="6 7">
    <name type="scientific">Algimonas ampicilliniresistens</name>
    <dbReference type="NCBI Taxonomy" id="1298735"/>
    <lineage>
        <taxon>Bacteria</taxon>
        <taxon>Pseudomonadati</taxon>
        <taxon>Pseudomonadota</taxon>
        <taxon>Alphaproteobacteria</taxon>
        <taxon>Maricaulales</taxon>
        <taxon>Robiginitomaculaceae</taxon>
        <taxon>Algimonas</taxon>
    </lineage>
</organism>
<feature type="domain" description="ABC transporter" evidence="5">
    <location>
        <begin position="27"/>
        <end position="250"/>
    </location>
</feature>
<proteinExistence type="inferred from homology"/>
<evidence type="ECO:0000256" key="3">
    <source>
        <dbReference type="ARBA" id="ARBA00022741"/>
    </source>
</evidence>
<dbReference type="InterPro" id="IPR015860">
    <property type="entry name" value="ABC_transpr_TagH-like"/>
</dbReference>